<dbReference type="Proteomes" id="UP000317421">
    <property type="component" value="Unassembled WGS sequence"/>
</dbReference>
<name>A0A5C6A378_9BACT</name>
<gene>
    <name evidence="1" type="ORF">Pla108_39930</name>
</gene>
<accession>A0A5C6A378</accession>
<organism evidence="1 2">
    <name type="scientific">Botrimarina colliarenosi</name>
    <dbReference type="NCBI Taxonomy" id="2528001"/>
    <lineage>
        <taxon>Bacteria</taxon>
        <taxon>Pseudomonadati</taxon>
        <taxon>Planctomycetota</taxon>
        <taxon>Planctomycetia</taxon>
        <taxon>Pirellulales</taxon>
        <taxon>Lacipirellulaceae</taxon>
        <taxon>Botrimarina</taxon>
    </lineage>
</organism>
<comment type="caution">
    <text evidence="1">The sequence shown here is derived from an EMBL/GenBank/DDBJ whole genome shotgun (WGS) entry which is preliminary data.</text>
</comment>
<keyword evidence="2" id="KW-1185">Reference proteome</keyword>
<dbReference type="EMBL" id="SJPR01000009">
    <property type="protein sequence ID" value="TWT92853.1"/>
    <property type="molecule type" value="Genomic_DNA"/>
</dbReference>
<protein>
    <submittedName>
        <fullName evidence="1">Uncharacterized protein</fullName>
    </submittedName>
</protein>
<proteinExistence type="predicted"/>
<sequence>MPVPRFLTLFPYYSVTLESLILITNWPRKALLTINTLEFG</sequence>
<evidence type="ECO:0000313" key="1">
    <source>
        <dbReference type="EMBL" id="TWT92853.1"/>
    </source>
</evidence>
<dbReference type="AlphaFoldDB" id="A0A5C6A378"/>
<evidence type="ECO:0000313" key="2">
    <source>
        <dbReference type="Proteomes" id="UP000317421"/>
    </source>
</evidence>
<reference evidence="1 2" key="1">
    <citation type="submission" date="2019-02" db="EMBL/GenBank/DDBJ databases">
        <title>Deep-cultivation of Planctomycetes and their phenomic and genomic characterization uncovers novel biology.</title>
        <authorList>
            <person name="Wiegand S."/>
            <person name="Jogler M."/>
            <person name="Boedeker C."/>
            <person name="Pinto D."/>
            <person name="Vollmers J."/>
            <person name="Rivas-Marin E."/>
            <person name="Kohn T."/>
            <person name="Peeters S.H."/>
            <person name="Heuer A."/>
            <person name="Rast P."/>
            <person name="Oberbeckmann S."/>
            <person name="Bunk B."/>
            <person name="Jeske O."/>
            <person name="Meyerdierks A."/>
            <person name="Storesund J.E."/>
            <person name="Kallscheuer N."/>
            <person name="Luecker S."/>
            <person name="Lage O.M."/>
            <person name="Pohl T."/>
            <person name="Merkel B.J."/>
            <person name="Hornburger P."/>
            <person name="Mueller R.-W."/>
            <person name="Bruemmer F."/>
            <person name="Labrenz M."/>
            <person name="Spormann A.M."/>
            <person name="Op Den Camp H."/>
            <person name="Overmann J."/>
            <person name="Amann R."/>
            <person name="Jetten M.S.M."/>
            <person name="Mascher T."/>
            <person name="Medema M.H."/>
            <person name="Devos D.P."/>
            <person name="Kaster A.-K."/>
            <person name="Ovreas L."/>
            <person name="Rohde M."/>
            <person name="Galperin M.Y."/>
            <person name="Jogler C."/>
        </authorList>
    </citation>
    <scope>NUCLEOTIDE SEQUENCE [LARGE SCALE GENOMIC DNA]</scope>
    <source>
        <strain evidence="1 2">Pla108</strain>
    </source>
</reference>